<comment type="caution">
    <text evidence="2">The sequence shown here is derived from an EMBL/GenBank/DDBJ whole genome shotgun (WGS) entry which is preliminary data.</text>
</comment>
<keyword evidence="3" id="KW-1185">Reference proteome</keyword>
<dbReference type="AlphaFoldDB" id="N1V031"/>
<name>N1V031_9MICC</name>
<reference evidence="2 3" key="1">
    <citation type="journal article" date="2013" name="Genome Announc.">
        <title>Draft Genome Sequence of Arthrobacter crystallopoietes Strain BAB-32, Revealing Genes for Bioremediation.</title>
        <authorList>
            <person name="Joshi M.N."/>
            <person name="Pandit A.S."/>
            <person name="Sharma A."/>
            <person name="Pandya R.V."/>
            <person name="Desai S.M."/>
            <person name="Saxena A.K."/>
            <person name="Bagatharia S.B."/>
        </authorList>
    </citation>
    <scope>NUCLEOTIDE SEQUENCE [LARGE SCALE GENOMIC DNA]</scope>
    <source>
        <strain evidence="2 3">BAB-32</strain>
    </source>
</reference>
<organism evidence="2 3">
    <name type="scientific">Arthrobacter crystallopoietes BAB-32</name>
    <dbReference type="NCBI Taxonomy" id="1246476"/>
    <lineage>
        <taxon>Bacteria</taxon>
        <taxon>Bacillati</taxon>
        <taxon>Actinomycetota</taxon>
        <taxon>Actinomycetes</taxon>
        <taxon>Micrococcales</taxon>
        <taxon>Micrococcaceae</taxon>
        <taxon>Crystallibacter</taxon>
    </lineage>
</organism>
<proteinExistence type="predicted"/>
<sequence>MLAYGAEPVRPPQRVKDNVMAAIRNTRQLPAEAVVTNGGVVSGGGSKYDGEGRAAAQLPADRGTSVAELGGRGSRSRPANRPG</sequence>
<dbReference type="EMBL" id="ANPE02000178">
    <property type="protein sequence ID" value="EMY33432.1"/>
    <property type="molecule type" value="Genomic_DNA"/>
</dbReference>
<dbReference type="Proteomes" id="UP000010729">
    <property type="component" value="Unassembled WGS sequence"/>
</dbReference>
<evidence type="ECO:0000313" key="2">
    <source>
        <dbReference type="EMBL" id="EMY33432.1"/>
    </source>
</evidence>
<evidence type="ECO:0000313" key="3">
    <source>
        <dbReference type="Proteomes" id="UP000010729"/>
    </source>
</evidence>
<gene>
    <name evidence="2" type="ORF">D477_015087</name>
</gene>
<feature type="non-terminal residue" evidence="2">
    <location>
        <position position="83"/>
    </location>
</feature>
<evidence type="ECO:0000256" key="1">
    <source>
        <dbReference type="SAM" id="MobiDB-lite"/>
    </source>
</evidence>
<feature type="region of interest" description="Disordered" evidence="1">
    <location>
        <begin position="44"/>
        <end position="83"/>
    </location>
</feature>
<protein>
    <submittedName>
        <fullName evidence="2">Uncharacterized protein</fullName>
    </submittedName>
</protein>
<accession>N1V031</accession>